<feature type="region of interest" description="Disordered" evidence="1">
    <location>
        <begin position="621"/>
        <end position="641"/>
    </location>
</feature>
<gene>
    <name evidence="2" type="ORF">APR41_18150</name>
</gene>
<feature type="compositionally biased region" description="Low complexity" evidence="1">
    <location>
        <begin position="721"/>
        <end position="741"/>
    </location>
</feature>
<dbReference type="EMBL" id="LKTS01000025">
    <property type="protein sequence ID" value="PKD18035.1"/>
    <property type="molecule type" value="Genomic_DNA"/>
</dbReference>
<dbReference type="Gene3D" id="2.180.10.10">
    <property type="entry name" value="RHS repeat-associated core"/>
    <property type="match status" value="1"/>
</dbReference>
<name>A0A2N0TTI3_9FLAO</name>
<dbReference type="AlphaFoldDB" id="A0A2N0TTI3"/>
<sequence>MWGSSILIYTRVLGTSSWITTTTGYDAKGRVIWVSSANEYLETTDVEEYELDFTGRIKRSKSTHSKNGASPIVVEDTYEYDHMSRQLKHTQCIDGDCVVEEDLVLDQVVTQSSSVKASNSITLEPGFEVMAGDSLTFSARIGIGGELIASNTYDGLGHLIKKGVGGVDSLSLQEVDYAYNIRGWLKQINDPEDLGDDLFGFGINYNDPTGGALPLFNGNISETHWNSQSENTSGNPVSNYYGYNYDAMNRITGASDNTANYNLSGITYDKMGNILSLQRQGYLDNSVTPFGKMDNLDYDYDGNKLLRVSEIEDGEAAYGFKDGNTTGDDYGYDVNGNLTSDANKGIAAGGIEYNHLNMPTKITLSNAGSNNGVIDYVYTAEGIKLQKKKTQAGVTTTTDYAGDFVYENNTLKQFYQPEGYIEPDGSDWQYVYQHKDIWDNVRVTYADDDNSGSVTSAEIRREQNYYPFGLEHKGYNINSYGSKNNLKTYQGQEFTEDLGLNTHEWKYRMSDPAIGRFWQIDPLAEDYTYNSTYAFQENKMGMGVELEGLELGLNKWFKKGVKWVARNSKGQLKPISRKSADRILKNRGSVTQTQIRGGNKKAKNLMQSTTDKKVVRHDGHELKSGKTGRNHYQKKSGDGSHVFTESVKDGAIVTAGINTDKVDEVTSKALEMGSEMTDAVENFGTNVFGDNAFGNFVDDMNPLNLGINELFNTFNEVLNPESNSASNDSNSSNTENSNNISVDNCEGEGCQ</sequence>
<evidence type="ECO:0000256" key="1">
    <source>
        <dbReference type="SAM" id="MobiDB-lite"/>
    </source>
</evidence>
<comment type="caution">
    <text evidence="2">The sequence shown here is derived from an EMBL/GenBank/DDBJ whole genome shotgun (WGS) entry which is preliminary data.</text>
</comment>
<proteinExistence type="predicted"/>
<organism evidence="2 3">
    <name type="scientific">Salegentibacter salinarum</name>
    <dbReference type="NCBI Taxonomy" id="447422"/>
    <lineage>
        <taxon>Bacteria</taxon>
        <taxon>Pseudomonadati</taxon>
        <taxon>Bacteroidota</taxon>
        <taxon>Flavobacteriia</taxon>
        <taxon>Flavobacteriales</taxon>
        <taxon>Flavobacteriaceae</taxon>
        <taxon>Salegentibacter</taxon>
    </lineage>
</organism>
<feature type="region of interest" description="Disordered" evidence="1">
    <location>
        <begin position="721"/>
        <end position="751"/>
    </location>
</feature>
<evidence type="ECO:0000313" key="2">
    <source>
        <dbReference type="EMBL" id="PKD18035.1"/>
    </source>
</evidence>
<reference evidence="2 3" key="1">
    <citation type="submission" date="2015-10" db="EMBL/GenBank/DDBJ databases">
        <title>Draft genome sequence of Salegentibacter salinarum KCTC 12975.</title>
        <authorList>
            <person name="Lin W."/>
            <person name="Zheng Q."/>
        </authorList>
    </citation>
    <scope>NUCLEOTIDE SEQUENCE [LARGE SCALE GENOMIC DNA]</scope>
    <source>
        <strain evidence="2 3">KCTC 12975</strain>
    </source>
</reference>
<keyword evidence="3" id="KW-1185">Reference proteome</keyword>
<dbReference type="STRING" id="447422.SAMN05660903_03696"/>
<evidence type="ECO:0000313" key="3">
    <source>
        <dbReference type="Proteomes" id="UP000232673"/>
    </source>
</evidence>
<accession>A0A2N0TTI3</accession>
<dbReference type="Proteomes" id="UP000232673">
    <property type="component" value="Unassembled WGS sequence"/>
</dbReference>
<protein>
    <submittedName>
        <fullName evidence="2">Uncharacterized protein</fullName>
    </submittedName>
</protein>